<dbReference type="Pfam" id="PF19567">
    <property type="entry name" value="CpsB_CapC"/>
    <property type="match status" value="1"/>
</dbReference>
<organism evidence="6 7">
    <name type="scientific">Petrocella atlantisensis</name>
    <dbReference type="NCBI Taxonomy" id="2173034"/>
    <lineage>
        <taxon>Bacteria</taxon>
        <taxon>Bacillati</taxon>
        <taxon>Bacillota</taxon>
        <taxon>Clostridia</taxon>
        <taxon>Lachnospirales</taxon>
        <taxon>Vallitaleaceae</taxon>
        <taxon>Petrocella</taxon>
    </lineage>
</organism>
<evidence type="ECO:0000313" key="7">
    <source>
        <dbReference type="Proteomes" id="UP000279029"/>
    </source>
</evidence>
<keyword evidence="3" id="KW-0378">Hydrolase</keyword>
<evidence type="ECO:0000256" key="3">
    <source>
        <dbReference type="ARBA" id="ARBA00022801"/>
    </source>
</evidence>
<dbReference type="InterPro" id="IPR016667">
    <property type="entry name" value="Caps_polysacc_synth_CpsB/CapC"/>
</dbReference>
<dbReference type="RefSeq" id="WP_125135790.1">
    <property type="nucleotide sequence ID" value="NZ_LR130778.1"/>
</dbReference>
<comment type="catalytic activity">
    <reaction evidence="5">
        <text>O-phospho-L-tyrosyl-[protein] + H2O = L-tyrosyl-[protein] + phosphate</text>
        <dbReference type="Rhea" id="RHEA:10684"/>
        <dbReference type="Rhea" id="RHEA-COMP:10136"/>
        <dbReference type="Rhea" id="RHEA-COMP:20101"/>
        <dbReference type="ChEBI" id="CHEBI:15377"/>
        <dbReference type="ChEBI" id="CHEBI:43474"/>
        <dbReference type="ChEBI" id="CHEBI:46858"/>
        <dbReference type="ChEBI" id="CHEBI:61978"/>
        <dbReference type="EC" id="3.1.3.48"/>
    </reaction>
</comment>
<evidence type="ECO:0000256" key="4">
    <source>
        <dbReference type="ARBA" id="ARBA00022912"/>
    </source>
</evidence>
<protein>
    <recommendedName>
        <fullName evidence="2">protein-tyrosine-phosphatase</fullName>
        <ecNumber evidence="2">3.1.3.48</ecNumber>
    </recommendedName>
</protein>
<comment type="similarity">
    <text evidence="1">Belongs to the metallo-dependent hydrolases superfamily. CpsB/CapC family.</text>
</comment>
<evidence type="ECO:0000256" key="1">
    <source>
        <dbReference type="ARBA" id="ARBA00005750"/>
    </source>
</evidence>
<reference evidence="6 7" key="1">
    <citation type="submission" date="2018-09" db="EMBL/GenBank/DDBJ databases">
        <authorList>
            <person name="Postec A."/>
        </authorList>
    </citation>
    <scope>NUCLEOTIDE SEQUENCE [LARGE SCALE GENOMIC DNA]</scope>
    <source>
        <strain evidence="6">70B-A</strain>
    </source>
</reference>
<keyword evidence="4" id="KW-0904">Protein phosphatase</keyword>
<dbReference type="EMBL" id="LR130778">
    <property type="protein sequence ID" value="VDN46249.1"/>
    <property type="molecule type" value="Genomic_DNA"/>
</dbReference>
<dbReference type="EC" id="3.1.3.48" evidence="2"/>
<evidence type="ECO:0000313" key="6">
    <source>
        <dbReference type="EMBL" id="VDN46249.1"/>
    </source>
</evidence>
<name>A0A3P7RZY7_9FIRM</name>
<accession>A0A3P7RZY7</accession>
<dbReference type="Gene3D" id="3.20.20.140">
    <property type="entry name" value="Metal-dependent hydrolases"/>
    <property type="match status" value="1"/>
</dbReference>
<dbReference type="PIRSF" id="PIRSF016557">
    <property type="entry name" value="Caps_synth_CpsB"/>
    <property type="match status" value="1"/>
</dbReference>
<dbReference type="KEGG" id="cbar:PATL70BA_0397"/>
<dbReference type="InterPro" id="IPR016195">
    <property type="entry name" value="Pol/histidinol_Pase-like"/>
</dbReference>
<dbReference type="AlphaFoldDB" id="A0A3P7RZY7"/>
<dbReference type="Proteomes" id="UP000279029">
    <property type="component" value="Chromosome"/>
</dbReference>
<evidence type="ECO:0000256" key="2">
    <source>
        <dbReference type="ARBA" id="ARBA00013064"/>
    </source>
</evidence>
<sequence length="276" mass="31838">MFDIHYHLIPNIDDGPDTLEYAQAMVKISYDQGVRTIVATPHMNHPAEFRGNVELERDIEKEFETLRTHIQEAYPEMELYLGAEIYLSKQDLNQLDQVNIRTMNNTRYILVEFSRDFTSLELKQALNELILLGYRPILAHAEVYKCFTNHMEDLLKLREQGILIQCSADNIVGRHQKPDKLRAVEMLKHGLVDIVASNGHNLSSNRPDLAKAYTYVAKKYGTEEAGRLFIENPDTMLKDGLIEQPSRVIHTSKPIHKSWFWIASLIVLALLTRCFT</sequence>
<gene>
    <name evidence="6" type="ORF">PATL70BA_0397</name>
</gene>
<dbReference type="GO" id="GO:0004725">
    <property type="term" value="F:protein tyrosine phosphatase activity"/>
    <property type="evidence" value="ECO:0007669"/>
    <property type="project" value="UniProtKB-EC"/>
</dbReference>
<keyword evidence="7" id="KW-1185">Reference proteome</keyword>
<evidence type="ECO:0000256" key="5">
    <source>
        <dbReference type="ARBA" id="ARBA00051722"/>
    </source>
</evidence>
<dbReference type="GO" id="GO:0030145">
    <property type="term" value="F:manganese ion binding"/>
    <property type="evidence" value="ECO:0007669"/>
    <property type="project" value="InterPro"/>
</dbReference>
<dbReference type="PANTHER" id="PTHR39181">
    <property type="entry name" value="TYROSINE-PROTEIN PHOSPHATASE YWQE"/>
    <property type="match status" value="1"/>
</dbReference>
<proteinExistence type="inferred from homology"/>
<dbReference type="SUPFAM" id="SSF89550">
    <property type="entry name" value="PHP domain-like"/>
    <property type="match status" value="1"/>
</dbReference>
<dbReference type="OrthoDB" id="9788539at2"/>
<dbReference type="PANTHER" id="PTHR39181:SF1">
    <property type="entry name" value="TYROSINE-PROTEIN PHOSPHATASE YWQE"/>
    <property type="match status" value="1"/>
</dbReference>